<evidence type="ECO:0000256" key="1">
    <source>
        <dbReference type="SAM" id="MobiDB-lite"/>
    </source>
</evidence>
<dbReference type="Pfam" id="PF15323">
    <property type="entry name" value="Ashwin"/>
    <property type="match status" value="1"/>
</dbReference>
<sequence length="176" mass="19877">MTAHGLNNQEFSLQFLHPEMMSIEGLKSVLVDRCIHLRNINTMSKEELVAVFHRVAVPQSQRNCFRKKRHQQTSLDVRVNSNSLSNELKRDTNASNARLSNCINYGKKTIRLRENPETSKLKVAQNEVITMGSSEITSEISAMETSDDDTKLTSKEVSAGIESPKIPPKRARIAWP</sequence>
<evidence type="ECO:0008006" key="4">
    <source>
        <dbReference type="Google" id="ProtNLM"/>
    </source>
</evidence>
<feature type="region of interest" description="Disordered" evidence="1">
    <location>
        <begin position="156"/>
        <end position="176"/>
    </location>
</feature>
<dbReference type="EMBL" id="CADEPI010000038">
    <property type="protein sequence ID" value="CAB3368613.1"/>
    <property type="molecule type" value="Genomic_DNA"/>
</dbReference>
<dbReference type="Proteomes" id="UP000494165">
    <property type="component" value="Unassembled WGS sequence"/>
</dbReference>
<reference evidence="2 3" key="1">
    <citation type="submission" date="2020-04" db="EMBL/GenBank/DDBJ databases">
        <authorList>
            <person name="Alioto T."/>
            <person name="Alioto T."/>
            <person name="Gomez Garrido J."/>
        </authorList>
    </citation>
    <scope>NUCLEOTIDE SEQUENCE [LARGE SCALE GENOMIC DNA]</scope>
</reference>
<evidence type="ECO:0000313" key="2">
    <source>
        <dbReference type="EMBL" id="CAB3368613.1"/>
    </source>
</evidence>
<dbReference type="GO" id="GO:0072669">
    <property type="term" value="C:tRNA-splicing ligase complex"/>
    <property type="evidence" value="ECO:0007669"/>
    <property type="project" value="InterPro"/>
</dbReference>
<proteinExistence type="predicted"/>
<dbReference type="AlphaFoldDB" id="A0A8S1CLP4"/>
<dbReference type="InterPro" id="IPR024887">
    <property type="entry name" value="Ashwin"/>
</dbReference>
<keyword evidence="3" id="KW-1185">Reference proteome</keyword>
<organism evidence="2 3">
    <name type="scientific">Cloeon dipterum</name>
    <dbReference type="NCBI Taxonomy" id="197152"/>
    <lineage>
        <taxon>Eukaryota</taxon>
        <taxon>Metazoa</taxon>
        <taxon>Ecdysozoa</taxon>
        <taxon>Arthropoda</taxon>
        <taxon>Hexapoda</taxon>
        <taxon>Insecta</taxon>
        <taxon>Pterygota</taxon>
        <taxon>Palaeoptera</taxon>
        <taxon>Ephemeroptera</taxon>
        <taxon>Pisciforma</taxon>
        <taxon>Baetidae</taxon>
        <taxon>Cloeon</taxon>
    </lineage>
</organism>
<dbReference type="GO" id="GO:0048598">
    <property type="term" value="P:embryonic morphogenesis"/>
    <property type="evidence" value="ECO:0007669"/>
    <property type="project" value="InterPro"/>
</dbReference>
<feature type="compositionally biased region" description="Basic residues" evidence="1">
    <location>
        <begin position="167"/>
        <end position="176"/>
    </location>
</feature>
<protein>
    <recommendedName>
        <fullName evidence="4">Ashwin</fullName>
    </recommendedName>
</protein>
<accession>A0A8S1CLP4</accession>
<evidence type="ECO:0000313" key="3">
    <source>
        <dbReference type="Proteomes" id="UP000494165"/>
    </source>
</evidence>
<dbReference type="OrthoDB" id="10071059at2759"/>
<gene>
    <name evidence="2" type="ORF">CLODIP_2_CD07194</name>
</gene>
<comment type="caution">
    <text evidence="2">The sequence shown here is derived from an EMBL/GenBank/DDBJ whole genome shotgun (WGS) entry which is preliminary data.</text>
</comment>
<name>A0A8S1CLP4_9INSE</name>